<proteinExistence type="predicted"/>
<dbReference type="AlphaFoldDB" id="A0A914CQB1"/>
<protein>
    <submittedName>
        <fullName evidence="3">Sodefrin-like factor</fullName>
    </submittedName>
</protein>
<sequence>MIFNVIILCILSLTTCQALKCITCENSECESGNYNTTVCGPGQVCEIAWTFLGNISRGCVNQVNSLGFSSDYRKKIKWSQYGGKFKRSYYTCDKDLCNNKEICTAIFDQNNKNTLWNNKCFQCTGDDCAKLDTNYLNTCNNSIEDPICLLIFSSRPNATKLERKCEDIGQASDTEFLSYSTKGGRNLVFTYSCKINEGCNDAEYKCFKVGDRQTSSSNTIKASIVFMLTLFLVY</sequence>
<feature type="chain" id="PRO_5036927210" evidence="1">
    <location>
        <begin position="19"/>
        <end position="234"/>
    </location>
</feature>
<dbReference type="SUPFAM" id="SSF57302">
    <property type="entry name" value="Snake toxin-like"/>
    <property type="match status" value="1"/>
</dbReference>
<dbReference type="InterPro" id="IPR045860">
    <property type="entry name" value="Snake_toxin-like_sf"/>
</dbReference>
<dbReference type="WBParaSite" id="ACRNAN_scaffold1284.g31192.t1">
    <property type="protein sequence ID" value="ACRNAN_scaffold1284.g31192.t1"/>
    <property type="gene ID" value="ACRNAN_scaffold1284.g31192"/>
</dbReference>
<reference evidence="3" key="1">
    <citation type="submission" date="2022-11" db="UniProtKB">
        <authorList>
            <consortium name="WormBaseParasite"/>
        </authorList>
    </citation>
    <scope>IDENTIFICATION</scope>
</reference>
<keyword evidence="1" id="KW-0732">Signal</keyword>
<evidence type="ECO:0000313" key="2">
    <source>
        <dbReference type="Proteomes" id="UP000887540"/>
    </source>
</evidence>
<feature type="signal peptide" evidence="1">
    <location>
        <begin position="1"/>
        <end position="18"/>
    </location>
</feature>
<evidence type="ECO:0000313" key="3">
    <source>
        <dbReference type="WBParaSite" id="ACRNAN_scaffold1284.g31192.t1"/>
    </source>
</evidence>
<evidence type="ECO:0000256" key="1">
    <source>
        <dbReference type="SAM" id="SignalP"/>
    </source>
</evidence>
<name>A0A914CQB1_9BILA</name>
<dbReference type="Proteomes" id="UP000887540">
    <property type="component" value="Unplaced"/>
</dbReference>
<accession>A0A914CQB1</accession>
<organism evidence="2 3">
    <name type="scientific">Acrobeloides nanus</name>
    <dbReference type="NCBI Taxonomy" id="290746"/>
    <lineage>
        <taxon>Eukaryota</taxon>
        <taxon>Metazoa</taxon>
        <taxon>Ecdysozoa</taxon>
        <taxon>Nematoda</taxon>
        <taxon>Chromadorea</taxon>
        <taxon>Rhabditida</taxon>
        <taxon>Tylenchina</taxon>
        <taxon>Cephalobomorpha</taxon>
        <taxon>Cephaloboidea</taxon>
        <taxon>Cephalobidae</taxon>
        <taxon>Acrobeloides</taxon>
    </lineage>
</organism>
<keyword evidence="2" id="KW-1185">Reference proteome</keyword>